<name>A0A2N7UCH2_9GAMM</name>
<dbReference type="AlphaFoldDB" id="A0A2N7UCH2"/>
<evidence type="ECO:0000256" key="1">
    <source>
        <dbReference type="SAM" id="MobiDB-lite"/>
    </source>
</evidence>
<comment type="caution">
    <text evidence="2">The sequence shown here is derived from an EMBL/GenBank/DDBJ whole genome shotgun (WGS) entry which is preliminary data.</text>
</comment>
<organism evidence="2 3">
    <name type="scientific">Halomonas urumqiensis</name>
    <dbReference type="NCBI Taxonomy" id="1684789"/>
    <lineage>
        <taxon>Bacteria</taxon>
        <taxon>Pseudomonadati</taxon>
        <taxon>Pseudomonadota</taxon>
        <taxon>Gammaproteobacteria</taxon>
        <taxon>Oceanospirillales</taxon>
        <taxon>Halomonadaceae</taxon>
        <taxon>Halomonas</taxon>
    </lineage>
</organism>
<evidence type="ECO:0000313" key="2">
    <source>
        <dbReference type="EMBL" id="PMR78124.1"/>
    </source>
</evidence>
<dbReference type="OrthoDB" id="6131281at2"/>
<reference evidence="2 3" key="1">
    <citation type="submission" date="2018-01" db="EMBL/GenBank/DDBJ databases">
        <title>Halomonas endophytica sp. nov., isolated from storage liquid in the stems of Populus euphratica.</title>
        <authorList>
            <person name="Chen C."/>
        </authorList>
    </citation>
    <scope>NUCLEOTIDE SEQUENCE [LARGE SCALE GENOMIC DNA]</scope>
    <source>
        <strain evidence="2 3">BZ-SZ-XJ27</strain>
    </source>
</reference>
<accession>A0A2N7UCH2</accession>
<feature type="compositionally biased region" description="Basic and acidic residues" evidence="1">
    <location>
        <begin position="283"/>
        <end position="362"/>
    </location>
</feature>
<dbReference type="RefSeq" id="WP_102589189.1">
    <property type="nucleotide sequence ID" value="NZ_BNAE01000001.1"/>
</dbReference>
<feature type="region of interest" description="Disordered" evidence="1">
    <location>
        <begin position="230"/>
        <end position="362"/>
    </location>
</feature>
<feature type="compositionally biased region" description="Basic and acidic residues" evidence="1">
    <location>
        <begin position="230"/>
        <end position="275"/>
    </location>
</feature>
<dbReference type="EMBL" id="PNRG01000033">
    <property type="protein sequence ID" value="PMR78124.1"/>
    <property type="molecule type" value="Genomic_DNA"/>
</dbReference>
<protein>
    <submittedName>
        <fullName evidence="2">Uncharacterized protein</fullName>
    </submittedName>
</protein>
<gene>
    <name evidence="2" type="ORF">C1H70_15215</name>
</gene>
<dbReference type="Proteomes" id="UP000235547">
    <property type="component" value="Unassembled WGS sequence"/>
</dbReference>
<proteinExistence type="predicted"/>
<evidence type="ECO:0000313" key="3">
    <source>
        <dbReference type="Proteomes" id="UP000235547"/>
    </source>
</evidence>
<keyword evidence="3" id="KW-1185">Reference proteome</keyword>
<sequence length="430" mass="49203">MPHTLHLGPLRSESLALLLAEAPESLLLITPDEPSHQTLGLVDRLPRAEVRTALLTPNGESITWHRYSLSEFDSQSPATGLKELYPGLQFEGTESRDAEPVQLLVDELKVGDGLPRRLILEQPEQALSLLQALHKAGALAQLVQLDIRSAAQPLYEVMAEQAQLIDWCEQRAGMQLQGQQADDPELPLLHFQRNPLFQQLEDARLAQQQTQQRLESEQRKATQLVKEHEALATEQETLKQQRDEQARVREAAQAESAKLKEERDRLKQQRDELAKASEAAEAESSKLKEERDRLKQRCEEQAKAREAAQAEHAKLKEERDRLKQQRDEQAKVREATQTESDKLKEERDSLKQQREEQAKAREAAQAECTKLKALAEERFTQLSDARQEVSRLKTENQQLVQRQHVIQEEMVKTEAQLDLIKDWVLRESSL</sequence>